<comment type="cofactor">
    <cofactor evidence="13">
        <name>[2Fe-2S] cluster</name>
        <dbReference type="ChEBI" id="CHEBI:190135"/>
    </cofactor>
    <text evidence="13">Binds 1 [2Fe-2S] cluster per subunit.</text>
</comment>
<dbReference type="GO" id="GO:0051539">
    <property type="term" value="F:4 iron, 4 sulfur cluster binding"/>
    <property type="evidence" value="ECO:0007669"/>
    <property type="project" value="UniProtKB-KW"/>
</dbReference>
<keyword evidence="7 13" id="KW-1278">Translocase</keyword>
<dbReference type="InterPro" id="IPR010228">
    <property type="entry name" value="NADH_UbQ_OxRdtase_Gsu"/>
</dbReference>
<dbReference type="Gene3D" id="3.30.70.20">
    <property type="match status" value="1"/>
</dbReference>
<dbReference type="PROSITE" id="PS00642">
    <property type="entry name" value="COMPLEX1_75K_2"/>
    <property type="match status" value="1"/>
</dbReference>
<dbReference type="PANTHER" id="PTHR43105:SF12">
    <property type="entry name" value="NADH-QUINONE OXIDOREDUCTASE SUBUNIT G"/>
    <property type="match status" value="1"/>
</dbReference>
<keyword evidence="8 13" id="KW-0408">Iron</keyword>
<dbReference type="GO" id="GO:0042773">
    <property type="term" value="P:ATP synthesis coupled electron transport"/>
    <property type="evidence" value="ECO:0007669"/>
    <property type="project" value="InterPro"/>
</dbReference>
<evidence type="ECO:0000256" key="1">
    <source>
        <dbReference type="ARBA" id="ARBA00001966"/>
    </source>
</evidence>
<evidence type="ECO:0000256" key="13">
    <source>
        <dbReference type="RuleBase" id="RU003525"/>
    </source>
</evidence>
<dbReference type="Pfam" id="PF04879">
    <property type="entry name" value="Molybdop_Fe4S4"/>
    <property type="match status" value="1"/>
</dbReference>
<dbReference type="GO" id="GO:0016020">
    <property type="term" value="C:membrane"/>
    <property type="evidence" value="ECO:0007669"/>
    <property type="project" value="InterPro"/>
</dbReference>
<dbReference type="GO" id="GO:0008137">
    <property type="term" value="F:NADH dehydrogenase (ubiquinone) activity"/>
    <property type="evidence" value="ECO:0007669"/>
    <property type="project" value="UniProtKB-UniRule"/>
</dbReference>
<gene>
    <name evidence="17" type="ORF">D5H78_16405</name>
</gene>
<keyword evidence="9 13" id="KW-0411">Iron-sulfur</keyword>
<dbReference type="CDD" id="cd00207">
    <property type="entry name" value="fer2"/>
    <property type="match status" value="1"/>
</dbReference>
<dbReference type="InterPro" id="IPR009010">
    <property type="entry name" value="Asp_de-COase-like_dom_sf"/>
</dbReference>
<dbReference type="Gene3D" id="2.20.25.90">
    <property type="entry name" value="ADC-like domains"/>
    <property type="match status" value="1"/>
</dbReference>
<dbReference type="SUPFAM" id="SSF53706">
    <property type="entry name" value="Formate dehydrogenase/DMSO reductase, domains 1-3"/>
    <property type="match status" value="1"/>
</dbReference>
<dbReference type="InterPro" id="IPR036010">
    <property type="entry name" value="2Fe-2S_ferredoxin-like_sf"/>
</dbReference>
<evidence type="ECO:0000256" key="3">
    <source>
        <dbReference type="ARBA" id="ARBA00022485"/>
    </source>
</evidence>
<comment type="function">
    <text evidence="12">NDH-1 shuttles electrons from NADH, via FMN and iron-sulfur (Fe-S) centers, to quinones in the respiratory chain. The immediate electron acceptor for the enzyme in this species is believed to be menaquinone. Couples the redox reaction to proton translocation (for every two electrons transferred, four hydrogen ions are translocated across the cytoplasmic membrane), and thus conserves the redox energy in a proton gradient.</text>
</comment>
<keyword evidence="17" id="KW-0560">Oxidoreductase</keyword>
<evidence type="ECO:0000256" key="6">
    <source>
        <dbReference type="ARBA" id="ARBA00022723"/>
    </source>
</evidence>
<dbReference type="SUPFAM" id="SSF54862">
    <property type="entry name" value="4Fe-4S ferredoxins"/>
    <property type="match status" value="1"/>
</dbReference>
<dbReference type="GO" id="GO:0046872">
    <property type="term" value="F:metal ion binding"/>
    <property type="evidence" value="ECO:0007669"/>
    <property type="project" value="UniProtKB-UniRule"/>
</dbReference>
<dbReference type="Pfam" id="PF13510">
    <property type="entry name" value="Fer2_4"/>
    <property type="match status" value="1"/>
</dbReference>
<dbReference type="NCBIfam" id="NF005895">
    <property type="entry name" value="PRK07860.1"/>
    <property type="match status" value="1"/>
</dbReference>
<evidence type="ECO:0000256" key="9">
    <source>
        <dbReference type="ARBA" id="ARBA00023014"/>
    </source>
</evidence>
<dbReference type="OrthoDB" id="9810782at2"/>
<evidence type="ECO:0000256" key="4">
    <source>
        <dbReference type="ARBA" id="ARBA00022714"/>
    </source>
</evidence>
<accession>A0A3A3ZEG7</accession>
<dbReference type="AlphaFoldDB" id="A0A3A3ZEG7"/>
<dbReference type="EC" id="7.1.1.-" evidence="13"/>
<comment type="function">
    <text evidence="13">NDH-1 shuttles electrons from NADH, via FMN and iron-sulfur (Fe-S) centers, to quinones in the respiratory chain. Couples the redox reaction to proton translocation (for every two electrons transferred, four hydrogen ions are translocated across the cytoplasmic membrane), and thus conserves the redox energy in a proton gradient.</text>
</comment>
<dbReference type="Proteomes" id="UP000265614">
    <property type="component" value="Unassembled WGS sequence"/>
</dbReference>
<dbReference type="Gene3D" id="3.10.20.740">
    <property type="match status" value="1"/>
</dbReference>
<dbReference type="RefSeq" id="WP_119951595.1">
    <property type="nucleotide sequence ID" value="NZ_QZEZ01000009.1"/>
</dbReference>
<comment type="similarity">
    <text evidence="2 13">Belongs to the complex I 75 kDa subunit family.</text>
</comment>
<dbReference type="Pfam" id="PF10588">
    <property type="entry name" value="NADH-G_4Fe-4S_3"/>
    <property type="match status" value="1"/>
</dbReference>
<dbReference type="Pfam" id="PF00384">
    <property type="entry name" value="Molybdopterin"/>
    <property type="match status" value="1"/>
</dbReference>
<keyword evidence="5 13" id="KW-0874">Quinone</keyword>
<name>A0A3A3ZEG7_9ACTN</name>
<evidence type="ECO:0000256" key="11">
    <source>
        <dbReference type="ARBA" id="ARBA00047712"/>
    </source>
</evidence>
<dbReference type="PANTHER" id="PTHR43105">
    <property type="entry name" value="RESPIRATORY NITRATE REDUCTASE"/>
    <property type="match status" value="1"/>
</dbReference>
<evidence type="ECO:0000313" key="18">
    <source>
        <dbReference type="Proteomes" id="UP000265614"/>
    </source>
</evidence>
<dbReference type="FunFam" id="2.20.25.90:FF:000002">
    <property type="entry name" value="NADH-quinone oxidoreductase"/>
    <property type="match status" value="1"/>
</dbReference>
<dbReference type="InterPro" id="IPR019574">
    <property type="entry name" value="NADH_UbQ_OxRdtase_Gsu_4Fe4S-bd"/>
</dbReference>
<dbReference type="InterPro" id="IPR054351">
    <property type="entry name" value="NADH_UbQ_OxRdtase_ferredoxin"/>
</dbReference>
<dbReference type="FunFam" id="3.30.70.20:FF:000016">
    <property type="entry name" value="NADH-quinone oxidoreductase"/>
    <property type="match status" value="1"/>
</dbReference>
<dbReference type="InterPro" id="IPR001041">
    <property type="entry name" value="2Fe-2S_ferredoxin-type"/>
</dbReference>
<feature type="domain" description="4Fe-4S His(Cys)3-ligated-type" evidence="16">
    <location>
        <begin position="107"/>
        <end position="146"/>
    </location>
</feature>
<dbReference type="NCBIfam" id="TIGR01973">
    <property type="entry name" value="NuoG"/>
    <property type="match status" value="1"/>
</dbReference>
<feature type="domain" description="2Fe-2S ferredoxin-type" evidence="14">
    <location>
        <begin position="21"/>
        <end position="105"/>
    </location>
</feature>
<dbReference type="Gene3D" id="3.40.228.10">
    <property type="entry name" value="Dimethylsulfoxide Reductase, domain 2"/>
    <property type="match status" value="1"/>
</dbReference>
<evidence type="ECO:0000256" key="10">
    <source>
        <dbReference type="ARBA" id="ARBA00023027"/>
    </source>
</evidence>
<comment type="caution">
    <text evidence="17">The sequence shown here is derived from an EMBL/GenBank/DDBJ whole genome shotgun (WGS) entry which is preliminary data.</text>
</comment>
<dbReference type="InterPro" id="IPR050123">
    <property type="entry name" value="Prok_molybdopt-oxidoreductase"/>
</dbReference>
<evidence type="ECO:0000256" key="12">
    <source>
        <dbReference type="ARBA" id="ARBA00058530"/>
    </source>
</evidence>
<dbReference type="SUPFAM" id="SSF54292">
    <property type="entry name" value="2Fe-2S ferredoxin-like"/>
    <property type="match status" value="1"/>
</dbReference>
<dbReference type="FunFam" id="3.10.20.740:FF:000001">
    <property type="entry name" value="NADH-quinone oxidoreductase subunit G"/>
    <property type="match status" value="1"/>
</dbReference>
<dbReference type="GO" id="GO:0048038">
    <property type="term" value="F:quinone binding"/>
    <property type="evidence" value="ECO:0007669"/>
    <property type="project" value="UniProtKB-UniRule"/>
</dbReference>
<comment type="cofactor">
    <cofactor evidence="1 13">
        <name>[4Fe-4S] cluster</name>
        <dbReference type="ChEBI" id="CHEBI:49883"/>
    </cofactor>
</comment>
<organism evidence="17 18">
    <name type="scientific">Vallicoccus soli</name>
    <dbReference type="NCBI Taxonomy" id="2339232"/>
    <lineage>
        <taxon>Bacteria</taxon>
        <taxon>Bacillati</taxon>
        <taxon>Actinomycetota</taxon>
        <taxon>Actinomycetes</taxon>
        <taxon>Motilibacterales</taxon>
        <taxon>Vallicoccaceae</taxon>
        <taxon>Vallicoccus</taxon>
    </lineage>
</organism>
<dbReference type="Pfam" id="PF22117">
    <property type="entry name" value="Fer4_Nqo3"/>
    <property type="match status" value="1"/>
</dbReference>
<evidence type="ECO:0000259" key="14">
    <source>
        <dbReference type="PROSITE" id="PS51085"/>
    </source>
</evidence>
<dbReference type="Gene3D" id="2.40.40.20">
    <property type="match status" value="1"/>
</dbReference>
<keyword evidence="4 13" id="KW-0001">2Fe-2S</keyword>
<evidence type="ECO:0000313" key="17">
    <source>
        <dbReference type="EMBL" id="RJK93409.1"/>
    </source>
</evidence>
<dbReference type="PROSITE" id="PS00641">
    <property type="entry name" value="COMPLEX1_75K_1"/>
    <property type="match status" value="1"/>
</dbReference>
<evidence type="ECO:0000256" key="2">
    <source>
        <dbReference type="ARBA" id="ARBA00005404"/>
    </source>
</evidence>
<proteinExistence type="inferred from homology"/>
<feature type="domain" description="4Fe-4S Mo/W bis-MGD-type" evidence="15">
    <location>
        <begin position="245"/>
        <end position="301"/>
    </location>
</feature>
<evidence type="ECO:0000256" key="8">
    <source>
        <dbReference type="ARBA" id="ARBA00023004"/>
    </source>
</evidence>
<evidence type="ECO:0000259" key="15">
    <source>
        <dbReference type="PROSITE" id="PS51669"/>
    </source>
</evidence>
<dbReference type="GO" id="GO:0003954">
    <property type="term" value="F:NADH dehydrogenase activity"/>
    <property type="evidence" value="ECO:0007669"/>
    <property type="project" value="TreeGrafter"/>
</dbReference>
<dbReference type="Gene3D" id="3.40.50.740">
    <property type="match status" value="2"/>
</dbReference>
<dbReference type="PROSITE" id="PS00643">
    <property type="entry name" value="COMPLEX1_75K_3"/>
    <property type="match status" value="1"/>
</dbReference>
<dbReference type="PROSITE" id="PS51839">
    <property type="entry name" value="4FE4S_HC3"/>
    <property type="match status" value="1"/>
</dbReference>
<comment type="catalytic activity">
    <reaction evidence="11 13">
        <text>a quinone + NADH + 5 H(+)(in) = a quinol + NAD(+) + 4 H(+)(out)</text>
        <dbReference type="Rhea" id="RHEA:57888"/>
        <dbReference type="ChEBI" id="CHEBI:15378"/>
        <dbReference type="ChEBI" id="CHEBI:24646"/>
        <dbReference type="ChEBI" id="CHEBI:57540"/>
        <dbReference type="ChEBI" id="CHEBI:57945"/>
        <dbReference type="ChEBI" id="CHEBI:132124"/>
    </reaction>
</comment>
<evidence type="ECO:0000259" key="16">
    <source>
        <dbReference type="PROSITE" id="PS51839"/>
    </source>
</evidence>
<dbReference type="CDD" id="cd02788">
    <property type="entry name" value="MopB_CT_NDH-1_NuoG2-N7"/>
    <property type="match status" value="1"/>
</dbReference>
<dbReference type="SMART" id="SM00929">
    <property type="entry name" value="NADH-G_4Fe-4S_3"/>
    <property type="match status" value="1"/>
</dbReference>
<dbReference type="EMBL" id="QZEZ01000009">
    <property type="protein sequence ID" value="RJK93409.1"/>
    <property type="molecule type" value="Genomic_DNA"/>
</dbReference>
<evidence type="ECO:0000256" key="7">
    <source>
        <dbReference type="ARBA" id="ARBA00022967"/>
    </source>
</evidence>
<dbReference type="SMART" id="SM00926">
    <property type="entry name" value="Molybdop_Fe4S4"/>
    <property type="match status" value="1"/>
</dbReference>
<dbReference type="SUPFAM" id="SSF50692">
    <property type="entry name" value="ADC-like"/>
    <property type="match status" value="1"/>
</dbReference>
<dbReference type="InterPro" id="IPR000283">
    <property type="entry name" value="NADH_UbQ_OxRdtase_75kDa_su_CS"/>
</dbReference>
<keyword evidence="6 13" id="KW-0479">Metal-binding</keyword>
<dbReference type="PROSITE" id="PS51085">
    <property type="entry name" value="2FE2S_FER_2"/>
    <property type="match status" value="1"/>
</dbReference>
<keyword evidence="18" id="KW-1185">Reference proteome</keyword>
<sequence>MTVTTGPGTKGGGGEVAPQEDLVTVTIDGHEVSVVKGTLLIRAAELLGIQVPRFCDHPLLDPVGACRQCLVEVPDMGNGRGMPKPAASCTTTVMPGMVVKTQLTSPVADKAQQGVMELLLVNHPLDCPVCDKGGECPLQNQAMSNGRGETRYEGVKRTYPKPVRISTQVLLDRERCVLCARCTRFAQQVAGDPFIELLERGALQQVGIDEDEPFQSYFSGNTIQICPVGALTSAAYRFRARPFDLVSSPSVCEHCASGCALRTDHRRGTVVRRLAGDDPQVNEEWNCDKGRFAFRYADTTAAGGRRLTTPLVRDEDGELVPTSWPDALATAAEGLRRARAAGGVGVLAGGRLTVEDAYAYAKLARVALGTNDVDFRARPHSAEEADVLGAVVAGRLVGSAGAVTYADLERAPAVVLAGLEPEEESPIVFLRLRKAARRGGMAVHVLAPFLSRGAQKLTAALHEVLPGAEAEALDALADATGSGPAWAALREPGAVLLVGERLAEVPGALTAAAHAAAAAGARLAWVPRRAGERGALEAGALPTLLPGGRPVADPAARVDVATAWGVPSLPAAPGRDTAGILAAAGAGALGGLVVGGVDVEDLPDPVGAQAALGAAGFVVSLEVRESAVTALADVVLPVAPVVEKAGTFLDWEGRPRPFDRVLPHSSAMSDARVLDGLAGLLGAPLGVGDVSRARRELDELGPWEGARVDLPLRSGTAAGATGAPGAAAAPGAGEALLATGRLLLDGGRLEDGEPFLAGTARPPRAHLSPATAAEVGVAPGERVLVRGARGAVRLPVEVVPMPDRVVWLPVVPGLRRQLAAAPGTVVALEGGEPR</sequence>
<evidence type="ECO:0000256" key="5">
    <source>
        <dbReference type="ARBA" id="ARBA00022719"/>
    </source>
</evidence>
<dbReference type="InterPro" id="IPR006963">
    <property type="entry name" value="Mopterin_OxRdtase_4Fe-4S_dom"/>
</dbReference>
<keyword evidence="10 13" id="KW-0520">NAD</keyword>
<reference evidence="17 18" key="1">
    <citation type="submission" date="2018-09" db="EMBL/GenBank/DDBJ databases">
        <title>YIM 75000 draft genome.</title>
        <authorList>
            <person name="Tang S."/>
            <person name="Feng Y."/>
        </authorList>
    </citation>
    <scope>NUCLEOTIDE SEQUENCE [LARGE SCALE GENOMIC DNA]</scope>
    <source>
        <strain evidence="17 18">YIM 75000</strain>
    </source>
</reference>
<dbReference type="GO" id="GO:0051537">
    <property type="term" value="F:2 iron, 2 sulfur cluster binding"/>
    <property type="evidence" value="ECO:0007669"/>
    <property type="project" value="UniProtKB-UniRule"/>
</dbReference>
<protein>
    <recommendedName>
        <fullName evidence="13">NADH-quinone oxidoreductase</fullName>
        <ecNumber evidence="13">7.1.1.-</ecNumber>
    </recommendedName>
</protein>
<dbReference type="InterPro" id="IPR006656">
    <property type="entry name" value="Mopterin_OxRdtase"/>
</dbReference>
<keyword evidence="3 13" id="KW-0004">4Fe-4S</keyword>
<dbReference type="PROSITE" id="PS51669">
    <property type="entry name" value="4FE4S_MOW_BIS_MGD"/>
    <property type="match status" value="1"/>
</dbReference>